<reference evidence="1" key="1">
    <citation type="journal article" date="2022" name="bioRxiv">
        <title>Sequencing and chromosome-scale assembly of the giantPleurodeles waltlgenome.</title>
        <authorList>
            <person name="Brown T."/>
            <person name="Elewa A."/>
            <person name="Iarovenko S."/>
            <person name="Subramanian E."/>
            <person name="Araus A.J."/>
            <person name="Petzold A."/>
            <person name="Susuki M."/>
            <person name="Suzuki K.-i.T."/>
            <person name="Hayashi T."/>
            <person name="Toyoda A."/>
            <person name="Oliveira C."/>
            <person name="Osipova E."/>
            <person name="Leigh N.D."/>
            <person name="Simon A."/>
            <person name="Yun M.H."/>
        </authorList>
    </citation>
    <scope>NUCLEOTIDE SEQUENCE</scope>
    <source>
        <strain evidence="1">20211129_DDA</strain>
        <tissue evidence="1">Liver</tissue>
    </source>
</reference>
<dbReference type="Proteomes" id="UP001066276">
    <property type="component" value="Chromosome 11"/>
</dbReference>
<dbReference type="AlphaFoldDB" id="A0AAV7LNA5"/>
<evidence type="ECO:0000313" key="1">
    <source>
        <dbReference type="EMBL" id="KAJ1088910.1"/>
    </source>
</evidence>
<name>A0AAV7LNA5_PLEWA</name>
<accession>A0AAV7LNA5</accession>
<evidence type="ECO:0000313" key="2">
    <source>
        <dbReference type="Proteomes" id="UP001066276"/>
    </source>
</evidence>
<sequence>MNSVPPRGTTAQRCSYAQTGCHQPGITPASGARCCPELLPHRRFRLSGPGSGSALTPSLLSKEPCVRVQRHQTGVHSQISAVINRHQGPPTTPTADLHPFVLPAAASSGRSSNKPAGAWAV</sequence>
<protein>
    <submittedName>
        <fullName evidence="1">Uncharacterized protein</fullName>
    </submittedName>
</protein>
<dbReference type="EMBL" id="JANPWB010000015">
    <property type="protein sequence ID" value="KAJ1088910.1"/>
    <property type="molecule type" value="Genomic_DNA"/>
</dbReference>
<keyword evidence="2" id="KW-1185">Reference proteome</keyword>
<gene>
    <name evidence="1" type="ORF">NDU88_002064</name>
</gene>
<organism evidence="1 2">
    <name type="scientific">Pleurodeles waltl</name>
    <name type="common">Iberian ribbed newt</name>
    <dbReference type="NCBI Taxonomy" id="8319"/>
    <lineage>
        <taxon>Eukaryota</taxon>
        <taxon>Metazoa</taxon>
        <taxon>Chordata</taxon>
        <taxon>Craniata</taxon>
        <taxon>Vertebrata</taxon>
        <taxon>Euteleostomi</taxon>
        <taxon>Amphibia</taxon>
        <taxon>Batrachia</taxon>
        <taxon>Caudata</taxon>
        <taxon>Salamandroidea</taxon>
        <taxon>Salamandridae</taxon>
        <taxon>Pleurodelinae</taxon>
        <taxon>Pleurodeles</taxon>
    </lineage>
</organism>
<comment type="caution">
    <text evidence="1">The sequence shown here is derived from an EMBL/GenBank/DDBJ whole genome shotgun (WGS) entry which is preliminary data.</text>
</comment>
<proteinExistence type="predicted"/>